<feature type="domain" description="Cyclic nucleotide-binding" evidence="5">
    <location>
        <begin position="1"/>
        <end position="72"/>
    </location>
</feature>
<dbReference type="InterPro" id="IPR050397">
    <property type="entry name" value="Env_Response_Regulators"/>
</dbReference>
<keyword evidence="2" id="KW-0238">DNA-binding</keyword>
<evidence type="ECO:0000256" key="2">
    <source>
        <dbReference type="ARBA" id="ARBA00023125"/>
    </source>
</evidence>
<dbReference type="PROSITE" id="PS50042">
    <property type="entry name" value="CNMP_BINDING_3"/>
    <property type="match status" value="1"/>
</dbReference>
<dbReference type="PANTHER" id="PTHR24567:SF74">
    <property type="entry name" value="HTH-TYPE TRANSCRIPTIONAL REGULATOR ARCR"/>
    <property type="match status" value="1"/>
</dbReference>
<evidence type="ECO:0000313" key="7">
    <source>
        <dbReference type="Proteomes" id="UP001596989"/>
    </source>
</evidence>
<dbReference type="SUPFAM" id="SSF51206">
    <property type="entry name" value="cAMP-binding domain-like"/>
    <property type="match status" value="1"/>
</dbReference>
<evidence type="ECO:0000256" key="4">
    <source>
        <dbReference type="ARBA" id="ARBA00023163"/>
    </source>
</evidence>
<dbReference type="Gene3D" id="2.60.120.10">
    <property type="entry name" value="Jelly Rolls"/>
    <property type="match status" value="1"/>
</dbReference>
<dbReference type="Pfam" id="PF13545">
    <property type="entry name" value="HTH_Crp_2"/>
    <property type="match status" value="1"/>
</dbReference>
<dbReference type="CDD" id="cd00038">
    <property type="entry name" value="CAP_ED"/>
    <property type="match status" value="1"/>
</dbReference>
<reference evidence="7" key="1">
    <citation type="journal article" date="2019" name="Int. J. Syst. Evol. Microbiol.">
        <title>The Global Catalogue of Microorganisms (GCM) 10K type strain sequencing project: providing services to taxonomists for standard genome sequencing and annotation.</title>
        <authorList>
            <consortium name="The Broad Institute Genomics Platform"/>
            <consortium name="The Broad Institute Genome Sequencing Center for Infectious Disease"/>
            <person name="Wu L."/>
            <person name="Ma J."/>
        </authorList>
    </citation>
    <scope>NUCLEOTIDE SEQUENCE [LARGE SCALE GENOMIC DNA]</scope>
    <source>
        <strain evidence="7">CCUG 59129</strain>
    </source>
</reference>
<evidence type="ECO:0000256" key="3">
    <source>
        <dbReference type="ARBA" id="ARBA00023159"/>
    </source>
</evidence>
<evidence type="ECO:0000256" key="1">
    <source>
        <dbReference type="ARBA" id="ARBA00023015"/>
    </source>
</evidence>
<keyword evidence="3" id="KW-0010">Activator</keyword>
<dbReference type="InterPro" id="IPR036390">
    <property type="entry name" value="WH_DNA-bd_sf"/>
</dbReference>
<dbReference type="SUPFAM" id="SSF46785">
    <property type="entry name" value="Winged helix' DNA-binding domain"/>
    <property type="match status" value="1"/>
</dbReference>
<dbReference type="Proteomes" id="UP001596989">
    <property type="component" value="Unassembled WGS sequence"/>
</dbReference>
<organism evidence="6 7">
    <name type="scientific">Paenibacillus chungangensis</name>
    <dbReference type="NCBI Taxonomy" id="696535"/>
    <lineage>
        <taxon>Bacteria</taxon>
        <taxon>Bacillati</taxon>
        <taxon>Bacillota</taxon>
        <taxon>Bacilli</taxon>
        <taxon>Bacillales</taxon>
        <taxon>Paenibacillaceae</taxon>
        <taxon>Paenibacillus</taxon>
    </lineage>
</organism>
<accession>A0ABW3HX35</accession>
<dbReference type="InterPro" id="IPR012318">
    <property type="entry name" value="HTH_CRP"/>
</dbReference>
<dbReference type="EMBL" id="JBHTJZ010000071">
    <property type="protein sequence ID" value="MFD0962125.1"/>
    <property type="molecule type" value="Genomic_DNA"/>
</dbReference>
<evidence type="ECO:0000313" key="6">
    <source>
        <dbReference type="EMBL" id="MFD0962125.1"/>
    </source>
</evidence>
<name>A0ABW3HX35_9BACL</name>
<gene>
    <name evidence="6" type="ORF">ACFQ2I_22545</name>
</gene>
<dbReference type="Pfam" id="PF00027">
    <property type="entry name" value="cNMP_binding"/>
    <property type="match status" value="1"/>
</dbReference>
<keyword evidence="4" id="KW-0804">Transcription</keyword>
<dbReference type="PANTHER" id="PTHR24567">
    <property type="entry name" value="CRP FAMILY TRANSCRIPTIONAL REGULATORY PROTEIN"/>
    <property type="match status" value="1"/>
</dbReference>
<dbReference type="InterPro" id="IPR018490">
    <property type="entry name" value="cNMP-bd_dom_sf"/>
</dbReference>
<sequence>MRLHPKETLFRQGETGPLYRMKSGMLKIMRIHEDGTPYLVNLITPGEIIPHHSLVTQQPYHGTAIALTTTELDVIPSEDWYAELSRNNEKCLEVAELLQSRLRTMQQRIDQLTQVAPADKLSKLQSWLNNIAGVGDAHITDILTQDEIAQFIGLRRETVNRLLRAGIKDGSIVNGHGADASK</sequence>
<dbReference type="RefSeq" id="WP_377568352.1">
    <property type="nucleotide sequence ID" value="NZ_JBHTJZ010000071.1"/>
</dbReference>
<proteinExistence type="predicted"/>
<dbReference type="InterPro" id="IPR014710">
    <property type="entry name" value="RmlC-like_jellyroll"/>
</dbReference>
<protein>
    <submittedName>
        <fullName evidence="6">Crp/Fnr family transcriptional regulator</fullName>
    </submittedName>
</protein>
<evidence type="ECO:0000259" key="5">
    <source>
        <dbReference type="PROSITE" id="PS50042"/>
    </source>
</evidence>
<keyword evidence="7" id="KW-1185">Reference proteome</keyword>
<dbReference type="Gene3D" id="1.10.10.10">
    <property type="entry name" value="Winged helix-like DNA-binding domain superfamily/Winged helix DNA-binding domain"/>
    <property type="match status" value="1"/>
</dbReference>
<comment type="caution">
    <text evidence="6">The sequence shown here is derived from an EMBL/GenBank/DDBJ whole genome shotgun (WGS) entry which is preliminary data.</text>
</comment>
<dbReference type="InterPro" id="IPR000595">
    <property type="entry name" value="cNMP-bd_dom"/>
</dbReference>
<keyword evidence="1" id="KW-0805">Transcription regulation</keyword>
<dbReference type="InterPro" id="IPR036388">
    <property type="entry name" value="WH-like_DNA-bd_sf"/>
</dbReference>